<dbReference type="RefSeq" id="WP_343839783.1">
    <property type="nucleotide sequence ID" value="NZ_BAAADO010000003.1"/>
</dbReference>
<evidence type="ECO:0000313" key="2">
    <source>
        <dbReference type="Proteomes" id="UP001500880"/>
    </source>
</evidence>
<organism evidence="1 2">
    <name type="scientific">Salinibacillus aidingensis</name>
    <dbReference type="NCBI Taxonomy" id="237684"/>
    <lineage>
        <taxon>Bacteria</taxon>
        <taxon>Bacillati</taxon>
        <taxon>Bacillota</taxon>
        <taxon>Bacilli</taxon>
        <taxon>Bacillales</taxon>
        <taxon>Bacillaceae</taxon>
        <taxon>Salinibacillus</taxon>
    </lineage>
</organism>
<sequence length="61" mass="6542">MNFTVHNWGLDVGHVHITGVSSSSVFLIGDNETIKLSSMFDTPPESYIFGSIVPFGAGRGD</sequence>
<protein>
    <submittedName>
        <fullName evidence="1">Spore germination protein GerPD</fullName>
    </submittedName>
</protein>
<proteinExistence type="predicted"/>
<dbReference type="EMBL" id="BAAADO010000003">
    <property type="protein sequence ID" value="GAA0491546.1"/>
    <property type="molecule type" value="Genomic_DNA"/>
</dbReference>
<gene>
    <name evidence="1" type="primary">gerPD</name>
    <name evidence="1" type="ORF">GCM10008986_17120</name>
</gene>
<reference evidence="1 2" key="1">
    <citation type="journal article" date="2019" name="Int. J. Syst. Evol. Microbiol.">
        <title>The Global Catalogue of Microorganisms (GCM) 10K type strain sequencing project: providing services to taxonomists for standard genome sequencing and annotation.</title>
        <authorList>
            <consortium name="The Broad Institute Genomics Platform"/>
            <consortium name="The Broad Institute Genome Sequencing Center for Infectious Disease"/>
            <person name="Wu L."/>
            <person name="Ma J."/>
        </authorList>
    </citation>
    <scope>NUCLEOTIDE SEQUENCE [LARGE SCALE GENOMIC DNA]</scope>
    <source>
        <strain evidence="1 2">JCM 12389</strain>
    </source>
</reference>
<name>A0ABN1B8Q5_9BACI</name>
<dbReference type="Proteomes" id="UP001500880">
    <property type="component" value="Unassembled WGS sequence"/>
</dbReference>
<keyword evidence="2" id="KW-1185">Reference proteome</keyword>
<evidence type="ECO:0000313" key="1">
    <source>
        <dbReference type="EMBL" id="GAA0491546.1"/>
    </source>
</evidence>
<accession>A0ABN1B8Q5</accession>
<comment type="caution">
    <text evidence="1">The sequence shown here is derived from an EMBL/GenBank/DDBJ whole genome shotgun (WGS) entry which is preliminary data.</text>
</comment>